<dbReference type="PANTHER" id="PTHR31189">
    <property type="entry name" value="OS03G0336100 PROTEIN-RELATED"/>
    <property type="match status" value="1"/>
</dbReference>
<dbReference type="SUPFAM" id="SSF51182">
    <property type="entry name" value="RmlC-like cupins"/>
    <property type="match status" value="1"/>
</dbReference>
<dbReference type="InParanoid" id="A0A804U9B8"/>
<reference evidence="2" key="2">
    <citation type="submission" date="2019-07" db="EMBL/GenBank/DDBJ databases">
        <authorList>
            <person name="Seetharam A."/>
            <person name="Woodhouse M."/>
            <person name="Cannon E."/>
        </authorList>
    </citation>
    <scope>NUCLEOTIDE SEQUENCE [LARGE SCALE GENOMIC DNA]</scope>
    <source>
        <strain evidence="2">cv. B73</strain>
    </source>
</reference>
<dbReference type="Gene3D" id="2.60.120.10">
    <property type="entry name" value="Jelly Rolls"/>
    <property type="match status" value="1"/>
</dbReference>
<reference evidence="2" key="3">
    <citation type="submission" date="2021-05" db="UniProtKB">
        <authorList>
            <consortium name="EnsemblPlants"/>
        </authorList>
    </citation>
    <scope>IDENTIFICATION</scope>
    <source>
        <strain evidence="2">cv. B73</strain>
    </source>
</reference>
<dbReference type="InterPro" id="IPR011051">
    <property type="entry name" value="RmlC_Cupin_sf"/>
</dbReference>
<dbReference type="PANTHER" id="PTHR31189:SF79">
    <property type="entry name" value="63 KDA GLOBULIN-LIKE PROTEIN"/>
    <property type="match status" value="1"/>
</dbReference>
<dbReference type="AlphaFoldDB" id="A0A804U9B8"/>
<dbReference type="Proteomes" id="UP000007305">
    <property type="component" value="Chromosome 5"/>
</dbReference>
<protein>
    <submittedName>
        <fullName evidence="2">Uncharacterized protein</fullName>
    </submittedName>
</protein>
<dbReference type="InterPro" id="IPR014710">
    <property type="entry name" value="RmlC-like_jellyroll"/>
</dbReference>
<reference evidence="3" key="1">
    <citation type="journal article" date="2009" name="Science">
        <title>The B73 maize genome: complexity, diversity, and dynamics.</title>
        <authorList>
            <person name="Schnable P.S."/>
            <person name="Ware D."/>
            <person name="Fulton R.S."/>
            <person name="Stein J.C."/>
            <person name="Wei F."/>
            <person name="Pasternak S."/>
            <person name="Liang C."/>
            <person name="Zhang J."/>
            <person name="Fulton L."/>
            <person name="Graves T.A."/>
            <person name="Minx P."/>
            <person name="Reily A.D."/>
            <person name="Courtney L."/>
            <person name="Kruchowski S.S."/>
            <person name="Tomlinson C."/>
            <person name="Strong C."/>
            <person name="Delehaunty K."/>
            <person name="Fronick C."/>
            <person name="Courtney B."/>
            <person name="Rock S.M."/>
            <person name="Belter E."/>
            <person name="Du F."/>
            <person name="Kim K."/>
            <person name="Abbott R.M."/>
            <person name="Cotton M."/>
            <person name="Levy A."/>
            <person name="Marchetto P."/>
            <person name="Ochoa K."/>
            <person name="Jackson S.M."/>
            <person name="Gillam B."/>
            <person name="Chen W."/>
            <person name="Yan L."/>
            <person name="Higginbotham J."/>
            <person name="Cardenas M."/>
            <person name="Waligorski J."/>
            <person name="Applebaum E."/>
            <person name="Phelps L."/>
            <person name="Falcone J."/>
            <person name="Kanchi K."/>
            <person name="Thane T."/>
            <person name="Scimone A."/>
            <person name="Thane N."/>
            <person name="Henke J."/>
            <person name="Wang T."/>
            <person name="Ruppert J."/>
            <person name="Shah N."/>
            <person name="Rotter K."/>
            <person name="Hodges J."/>
            <person name="Ingenthron E."/>
            <person name="Cordes M."/>
            <person name="Kohlberg S."/>
            <person name="Sgro J."/>
            <person name="Delgado B."/>
            <person name="Mead K."/>
            <person name="Chinwalla A."/>
            <person name="Leonard S."/>
            <person name="Crouse K."/>
            <person name="Collura K."/>
            <person name="Kudrna D."/>
            <person name="Currie J."/>
            <person name="He R."/>
            <person name="Angelova A."/>
            <person name="Rajasekar S."/>
            <person name="Mueller T."/>
            <person name="Lomeli R."/>
            <person name="Scara G."/>
            <person name="Ko A."/>
            <person name="Delaney K."/>
            <person name="Wissotski M."/>
            <person name="Lopez G."/>
            <person name="Campos D."/>
            <person name="Braidotti M."/>
            <person name="Ashley E."/>
            <person name="Golser W."/>
            <person name="Kim H."/>
            <person name="Lee S."/>
            <person name="Lin J."/>
            <person name="Dujmic Z."/>
            <person name="Kim W."/>
            <person name="Talag J."/>
            <person name="Zuccolo A."/>
            <person name="Fan C."/>
            <person name="Sebastian A."/>
            <person name="Kramer M."/>
            <person name="Spiegel L."/>
            <person name="Nascimento L."/>
            <person name="Zutavern T."/>
            <person name="Miller B."/>
            <person name="Ambroise C."/>
            <person name="Muller S."/>
            <person name="Spooner W."/>
            <person name="Narechania A."/>
            <person name="Ren L."/>
            <person name="Wei S."/>
            <person name="Kumari S."/>
            <person name="Faga B."/>
            <person name="Levy M.J."/>
            <person name="McMahan L."/>
            <person name="Van Buren P."/>
            <person name="Vaughn M.W."/>
            <person name="Ying K."/>
            <person name="Yeh C.-T."/>
            <person name="Emrich S.J."/>
            <person name="Jia Y."/>
            <person name="Kalyanaraman A."/>
            <person name="Hsia A.-P."/>
            <person name="Barbazuk W.B."/>
            <person name="Baucom R.S."/>
            <person name="Brutnell T.P."/>
            <person name="Carpita N.C."/>
            <person name="Chaparro C."/>
            <person name="Chia J.-M."/>
            <person name="Deragon J.-M."/>
            <person name="Estill J.C."/>
            <person name="Fu Y."/>
            <person name="Jeddeloh J.A."/>
            <person name="Han Y."/>
            <person name="Lee H."/>
            <person name="Li P."/>
            <person name="Lisch D.R."/>
            <person name="Liu S."/>
            <person name="Liu Z."/>
            <person name="Nagel D.H."/>
            <person name="McCann M.C."/>
            <person name="SanMiguel P."/>
            <person name="Myers A.M."/>
            <person name="Nettleton D."/>
            <person name="Nguyen J."/>
            <person name="Penning B.W."/>
            <person name="Ponnala L."/>
            <person name="Schneider K.L."/>
            <person name="Schwartz D.C."/>
            <person name="Sharma A."/>
            <person name="Soderlund C."/>
            <person name="Springer N.M."/>
            <person name="Sun Q."/>
            <person name="Wang H."/>
            <person name="Waterman M."/>
            <person name="Westerman R."/>
            <person name="Wolfgruber T.K."/>
            <person name="Yang L."/>
            <person name="Yu Y."/>
            <person name="Zhang L."/>
            <person name="Zhou S."/>
            <person name="Zhu Q."/>
            <person name="Bennetzen J.L."/>
            <person name="Dawe R.K."/>
            <person name="Jiang J."/>
            <person name="Jiang N."/>
            <person name="Presting G.G."/>
            <person name="Wessler S.R."/>
            <person name="Aluru S."/>
            <person name="Martienssen R.A."/>
            <person name="Clifton S.W."/>
            <person name="McCombie W.R."/>
            <person name="Wing R.A."/>
            <person name="Wilson R.K."/>
        </authorList>
    </citation>
    <scope>NUCLEOTIDE SEQUENCE [LARGE SCALE GENOMIC DNA]</scope>
    <source>
        <strain evidence="3">cv. B73</strain>
    </source>
</reference>
<proteinExistence type="predicted"/>
<evidence type="ECO:0000256" key="1">
    <source>
        <dbReference type="SAM" id="MobiDB-lite"/>
    </source>
</evidence>
<dbReference type="Gramene" id="Zm00001eb256410_T001">
    <property type="protein sequence ID" value="Zm00001eb256410_P001"/>
    <property type="gene ID" value="Zm00001eb256410"/>
</dbReference>
<dbReference type="EnsemblPlants" id="Zm00001eb256410_T001">
    <property type="protein sequence ID" value="Zm00001eb256410_P001"/>
    <property type="gene ID" value="Zm00001eb256410"/>
</dbReference>
<evidence type="ECO:0000313" key="3">
    <source>
        <dbReference type="Proteomes" id="UP000007305"/>
    </source>
</evidence>
<evidence type="ECO:0000313" key="2">
    <source>
        <dbReference type="EnsemblPlants" id="Zm00001eb256410_P001"/>
    </source>
</evidence>
<name>A0A804U9B8_MAIZE</name>
<dbReference type="InterPro" id="IPR050253">
    <property type="entry name" value="Seed_Storage-Functional"/>
</dbReference>
<organism evidence="2 3">
    <name type="scientific">Zea mays</name>
    <name type="common">Maize</name>
    <dbReference type="NCBI Taxonomy" id="4577"/>
    <lineage>
        <taxon>Eukaryota</taxon>
        <taxon>Viridiplantae</taxon>
        <taxon>Streptophyta</taxon>
        <taxon>Embryophyta</taxon>
        <taxon>Tracheophyta</taxon>
        <taxon>Spermatophyta</taxon>
        <taxon>Magnoliopsida</taxon>
        <taxon>Liliopsida</taxon>
        <taxon>Poales</taxon>
        <taxon>Poaceae</taxon>
        <taxon>PACMAD clade</taxon>
        <taxon>Panicoideae</taxon>
        <taxon>Andropogonodae</taxon>
        <taxon>Andropogoneae</taxon>
        <taxon>Tripsacinae</taxon>
        <taxon>Zea</taxon>
    </lineage>
</organism>
<keyword evidence="3" id="KW-1185">Reference proteome</keyword>
<sequence length="231" mass="26412">MSPLAHKAVRSKLYGRNWPPRRFQNLRLIPFPPDTTPPLPLLGSDAVGSRRRALRSSLHLIPFPCSPSHDVRRCEGRPWHQRPRCLEQCREEEREKRQERSRHEADDRSGEGSSEDEREREQEKEEKQKDRQSYVFDRCSFRRVVRSEQGSLRVLQPFDEVSRLLRGIQDYRVVVLEANPRSFVVPSHTDAHCICYMAEGLRCSAAPDLGGQKSGPFVTRQGAGNGTGGVA</sequence>
<feature type="region of interest" description="Disordered" evidence="1">
    <location>
        <begin position="95"/>
        <end position="131"/>
    </location>
</feature>
<accession>A0A804U9B8</accession>